<dbReference type="EMBL" id="HBNR01082754">
    <property type="protein sequence ID" value="CAE4660078.1"/>
    <property type="molecule type" value="Transcribed_RNA"/>
</dbReference>
<reference evidence="4" key="1">
    <citation type="submission" date="2021-01" db="EMBL/GenBank/DDBJ databases">
        <authorList>
            <person name="Corre E."/>
            <person name="Pelletier E."/>
            <person name="Niang G."/>
            <person name="Scheremetjew M."/>
            <person name="Finn R."/>
            <person name="Kale V."/>
            <person name="Holt S."/>
            <person name="Cochrane G."/>
            <person name="Meng A."/>
            <person name="Brown T."/>
            <person name="Cohen L."/>
        </authorList>
    </citation>
    <scope>NUCLEOTIDE SEQUENCE</scope>
    <source>
        <strain evidence="4">CCMP3105</strain>
    </source>
</reference>
<keyword evidence="2" id="KW-1133">Transmembrane helix</keyword>
<feature type="compositionally biased region" description="Low complexity" evidence="1">
    <location>
        <begin position="424"/>
        <end position="434"/>
    </location>
</feature>
<name>A0A7S4SZD1_9DINO</name>
<feature type="compositionally biased region" description="Basic and acidic residues" evidence="1">
    <location>
        <begin position="410"/>
        <end position="423"/>
    </location>
</feature>
<feature type="region of interest" description="Disordered" evidence="1">
    <location>
        <begin position="365"/>
        <end position="434"/>
    </location>
</feature>
<feature type="transmembrane region" description="Helical" evidence="2">
    <location>
        <begin position="145"/>
        <end position="168"/>
    </location>
</feature>
<keyword evidence="2" id="KW-0472">Membrane</keyword>
<feature type="signal peptide" evidence="3">
    <location>
        <begin position="1"/>
        <end position="18"/>
    </location>
</feature>
<feature type="chain" id="PRO_5030856775" description="H(+)-exporting diphosphatase" evidence="3">
    <location>
        <begin position="19"/>
        <end position="434"/>
    </location>
</feature>
<evidence type="ECO:0000256" key="2">
    <source>
        <dbReference type="SAM" id="Phobius"/>
    </source>
</evidence>
<feature type="transmembrane region" description="Helical" evidence="2">
    <location>
        <begin position="39"/>
        <end position="62"/>
    </location>
</feature>
<protein>
    <recommendedName>
        <fullName evidence="5">H(+)-exporting diphosphatase</fullName>
    </recommendedName>
</protein>
<keyword evidence="3" id="KW-0732">Signal</keyword>
<evidence type="ECO:0000313" key="4">
    <source>
        <dbReference type="EMBL" id="CAE4660078.1"/>
    </source>
</evidence>
<evidence type="ECO:0008006" key="5">
    <source>
        <dbReference type="Google" id="ProtNLM"/>
    </source>
</evidence>
<evidence type="ECO:0000256" key="1">
    <source>
        <dbReference type="SAM" id="MobiDB-lite"/>
    </source>
</evidence>
<proteinExistence type="predicted"/>
<accession>A0A7S4SZD1</accession>
<evidence type="ECO:0000256" key="3">
    <source>
        <dbReference type="SAM" id="SignalP"/>
    </source>
</evidence>
<keyword evidence="2" id="KW-0812">Transmembrane</keyword>
<dbReference type="AlphaFoldDB" id="A0A7S4SZD1"/>
<gene>
    <name evidence="4" type="ORF">AMON00008_LOCUS59226</name>
</gene>
<feature type="transmembrane region" description="Helical" evidence="2">
    <location>
        <begin position="188"/>
        <end position="221"/>
    </location>
</feature>
<sequence length="434" mass="45820">MVGTVMLLFSHLAMTLCATPDIWWTLSRAACVSKKLGPMAKIFSIIVLSVLIPVTVPILALYGGMAGFVWGIIGGFQVCGGDGGSMCGSCGKVRELLSEMNKVFHQFTIDAQKKCGEALELARTQELKPGEKPVELNPIKAATSLSTALICGFIVGVVYFLTGLRFYATIVYATSRDLAAGTTRPLAIIIYSLTPIGVLLVLCMYPFIGFLVCFFAVWLTCYLEVELEKVREALSPPKPEKPKPEPAKKGWFSGWFSSPAPEPIEEPLLPPPPPKAEPGRFGSAMHLLGLSGVPFAVRAAETCAEKFWQGNAYAAQVGVVPIITSVIAAISTCFSALMCCAGCCSCASGCCCCCNLSKARELHPDEENQQDSEQGFAAPEQLDMGAGGRAAEASAQEGLVSSEGGEDAAAPERPEASAEREGGDPAAEAGAEEG</sequence>
<organism evidence="4">
    <name type="scientific">Alexandrium monilatum</name>
    <dbReference type="NCBI Taxonomy" id="311494"/>
    <lineage>
        <taxon>Eukaryota</taxon>
        <taxon>Sar</taxon>
        <taxon>Alveolata</taxon>
        <taxon>Dinophyceae</taxon>
        <taxon>Gonyaulacales</taxon>
        <taxon>Pyrocystaceae</taxon>
        <taxon>Alexandrium</taxon>
    </lineage>
</organism>